<dbReference type="InterPro" id="IPR036680">
    <property type="entry name" value="SPOR-like_sf"/>
</dbReference>
<dbReference type="PANTHER" id="PTHR38687:SF1">
    <property type="entry name" value="CELL DIVISION PROTEIN DEDD"/>
    <property type="match status" value="1"/>
</dbReference>
<evidence type="ECO:0000313" key="4">
    <source>
        <dbReference type="EMBL" id="QCU89752.1"/>
    </source>
</evidence>
<keyword evidence="5" id="KW-1185">Reference proteome</keyword>
<dbReference type="GO" id="GO:0032506">
    <property type="term" value="P:cytokinetic process"/>
    <property type="evidence" value="ECO:0007669"/>
    <property type="project" value="TreeGrafter"/>
</dbReference>
<keyword evidence="2" id="KW-0812">Transmembrane</keyword>
<dbReference type="GO" id="GO:0032153">
    <property type="term" value="C:cell division site"/>
    <property type="evidence" value="ECO:0007669"/>
    <property type="project" value="TreeGrafter"/>
</dbReference>
<keyword evidence="2" id="KW-1133">Transmembrane helix</keyword>
<dbReference type="InterPro" id="IPR052521">
    <property type="entry name" value="Cell_div_SPOR-domain"/>
</dbReference>
<dbReference type="GO" id="GO:0030428">
    <property type="term" value="C:cell septum"/>
    <property type="evidence" value="ECO:0007669"/>
    <property type="project" value="TreeGrafter"/>
</dbReference>
<dbReference type="OrthoDB" id="5612112at2"/>
<feature type="region of interest" description="Disordered" evidence="1">
    <location>
        <begin position="108"/>
        <end position="130"/>
    </location>
</feature>
<dbReference type="KEGG" id="thig:FE785_03410"/>
<sequence length="212" mass="23672">MDLISKYRLIGASIWLGLLVIIVPSWYSDPVNFQPDGAVLQHNKSTLPVIEQPFRLPAQAIEPRTDAEQQREAIKLDMASVAASEESQRKQQALDKLSETLASLNKDDAEKSAAKQAHVENKTPVTAKSIAPKEAASPQWILRLSSFSDIKDANDLLGKLDLWGYEAKIKYFEKSKVYSVRTGPYFSRAKADKDKAKLDKMLRTNGVVVESR</sequence>
<evidence type="ECO:0000259" key="3">
    <source>
        <dbReference type="PROSITE" id="PS51724"/>
    </source>
</evidence>
<dbReference type="Pfam" id="PF05036">
    <property type="entry name" value="SPOR"/>
    <property type="match status" value="1"/>
</dbReference>
<dbReference type="Gene3D" id="3.30.70.1070">
    <property type="entry name" value="Sporulation related repeat"/>
    <property type="match status" value="1"/>
</dbReference>
<feature type="transmembrane region" description="Helical" evidence="2">
    <location>
        <begin position="7"/>
        <end position="27"/>
    </location>
</feature>
<organism evidence="4 5">
    <name type="scientific">Thiomicrorhabdus sediminis</name>
    <dbReference type="NCBI Taxonomy" id="2580412"/>
    <lineage>
        <taxon>Bacteria</taxon>
        <taxon>Pseudomonadati</taxon>
        <taxon>Pseudomonadota</taxon>
        <taxon>Gammaproteobacteria</taxon>
        <taxon>Thiotrichales</taxon>
        <taxon>Piscirickettsiaceae</taxon>
        <taxon>Thiomicrorhabdus</taxon>
    </lineage>
</organism>
<dbReference type="SUPFAM" id="SSF110997">
    <property type="entry name" value="Sporulation related repeat"/>
    <property type="match status" value="1"/>
</dbReference>
<evidence type="ECO:0000256" key="1">
    <source>
        <dbReference type="SAM" id="MobiDB-lite"/>
    </source>
</evidence>
<evidence type="ECO:0000256" key="2">
    <source>
        <dbReference type="SAM" id="Phobius"/>
    </source>
</evidence>
<dbReference type="EMBL" id="CP040602">
    <property type="protein sequence ID" value="QCU89752.1"/>
    <property type="molecule type" value="Genomic_DNA"/>
</dbReference>
<dbReference type="GO" id="GO:0042834">
    <property type="term" value="F:peptidoglycan binding"/>
    <property type="evidence" value="ECO:0007669"/>
    <property type="project" value="InterPro"/>
</dbReference>
<keyword evidence="2" id="KW-0472">Membrane</keyword>
<proteinExistence type="predicted"/>
<feature type="domain" description="SPOR" evidence="3">
    <location>
        <begin position="134"/>
        <end position="211"/>
    </location>
</feature>
<dbReference type="Proteomes" id="UP000304864">
    <property type="component" value="Chromosome"/>
</dbReference>
<dbReference type="PANTHER" id="PTHR38687">
    <property type="entry name" value="CELL DIVISION PROTEIN DEDD-RELATED"/>
    <property type="match status" value="1"/>
</dbReference>
<dbReference type="PROSITE" id="PS51724">
    <property type="entry name" value="SPOR"/>
    <property type="match status" value="1"/>
</dbReference>
<dbReference type="InterPro" id="IPR007730">
    <property type="entry name" value="SPOR-like_dom"/>
</dbReference>
<feature type="compositionally biased region" description="Basic and acidic residues" evidence="1">
    <location>
        <begin position="108"/>
        <end position="121"/>
    </location>
</feature>
<name>A0A4P9K4A0_9GAMM</name>
<evidence type="ECO:0000313" key="5">
    <source>
        <dbReference type="Proteomes" id="UP000304864"/>
    </source>
</evidence>
<accession>A0A4P9K4A0</accession>
<gene>
    <name evidence="4" type="ORF">FE785_03410</name>
</gene>
<reference evidence="4 5" key="1">
    <citation type="submission" date="2019-05" db="EMBL/GenBank/DDBJ databases">
        <title>Thiomicrorhabdus sediminis sp. nov, a novel sulfur-oxidizing bacterium isolated from coastal sediment.</title>
        <authorList>
            <person name="Liu X."/>
        </authorList>
    </citation>
    <scope>NUCLEOTIDE SEQUENCE [LARGE SCALE GENOMIC DNA]</scope>
    <source>
        <strain evidence="4 5">G1</strain>
    </source>
</reference>
<dbReference type="RefSeq" id="WP_138564422.1">
    <property type="nucleotide sequence ID" value="NZ_CP040602.1"/>
</dbReference>
<dbReference type="AlphaFoldDB" id="A0A4P9K4A0"/>
<protein>
    <recommendedName>
        <fullName evidence="3">SPOR domain-containing protein</fullName>
    </recommendedName>
</protein>